<dbReference type="InterPro" id="IPR018076">
    <property type="entry name" value="T2SS_GspF_dom"/>
</dbReference>
<dbReference type="InterPro" id="IPR056569">
    <property type="entry name" value="ArlJ-like"/>
</dbReference>
<dbReference type="HOGENOM" id="CLU_036985_0_0_2"/>
<dbReference type="Proteomes" id="UP000006175">
    <property type="component" value="Chromosome"/>
</dbReference>
<evidence type="ECO:0000256" key="1">
    <source>
        <dbReference type="ARBA" id="ARBA00004651"/>
    </source>
</evidence>
<evidence type="ECO:0000256" key="5">
    <source>
        <dbReference type="ARBA" id="ARBA00023136"/>
    </source>
</evidence>
<sequence length="553" mass="61218">MEKAGGILSAIARAILTRRTLFLALLTADTVITYISSVILPFPLGALLGACITISTVVLLVYYNITKRVGVIPVSHDLLFILVHLRCMITGNPPLGAMFKRIADTSTYGKKYREIFGKLYNLTRNWGYSIPEALRLVAKITTSRVDEQFLQRFAAIVATGSDVKEYLRLEYNTLSAEYTSSYNRFIGTLSVVLGVYTTLLGALAFLIAVLLLMGMLFGGLSQSFTSGVLGVGLSLSGMSLLLLILVNRPLFEYKEGRSTLVKVIRVLGASGVVFMAFMVLYMLVTGAFYSLRKTGLMLVAIGIVLLPAGILVKIHEGAISELDLFYPAFIRSYGEHLAVIPDMVSSLKPLLAAELGRLRKILNKVYAGLVNRVDPRIMWIRFAEETCSELIYRSTSIFMDTLELGGDMGETGALLSDHFNNIYRIRANYTQVFKTFETTLYMMHLIVVLLLVFISGFIRVFSYILINFVGSVPAVFADIFAFFTVTPEDVSFIVNLLTLVILISNSVTLYSVNPGSRYELYYFLAVLFILTGIGIYTGDIAVDYLFSTIFSSL</sequence>
<feature type="transmembrane region" description="Helical" evidence="6">
    <location>
        <begin position="266"/>
        <end position="289"/>
    </location>
</feature>
<dbReference type="GO" id="GO:0005886">
    <property type="term" value="C:plasma membrane"/>
    <property type="evidence" value="ECO:0007669"/>
    <property type="project" value="UniProtKB-SubCell"/>
</dbReference>
<dbReference type="eggNOG" id="arCOG01809">
    <property type="taxonomic scope" value="Archaea"/>
</dbReference>
<feature type="transmembrane region" description="Helical" evidence="6">
    <location>
        <begin position="224"/>
        <end position="246"/>
    </location>
</feature>
<dbReference type="Pfam" id="PF00482">
    <property type="entry name" value="T2SSF"/>
    <property type="match status" value="1"/>
</dbReference>
<evidence type="ECO:0000313" key="9">
    <source>
        <dbReference type="Proteomes" id="UP000006175"/>
    </source>
</evidence>
<dbReference type="KEGG" id="dfd:Desfe_0470"/>
<keyword evidence="3 6" id="KW-0812">Transmembrane</keyword>
<evidence type="ECO:0000256" key="2">
    <source>
        <dbReference type="ARBA" id="ARBA00022475"/>
    </source>
</evidence>
<feature type="domain" description="Type II secretion system protein GspF" evidence="7">
    <location>
        <begin position="85"/>
        <end position="210"/>
    </location>
</feature>
<dbReference type="AlphaFoldDB" id="I3XR00"/>
<dbReference type="PANTHER" id="PTHR35402">
    <property type="entry name" value="INTEGRAL MEMBRANE PROTEIN-RELATED"/>
    <property type="match status" value="1"/>
</dbReference>
<name>I3XR00_DESAM</name>
<feature type="transmembrane region" description="Helical" evidence="6">
    <location>
        <begin position="440"/>
        <end position="458"/>
    </location>
</feature>
<feature type="transmembrane region" description="Helical" evidence="6">
    <location>
        <begin position="295"/>
        <end position="312"/>
    </location>
</feature>
<reference evidence="8 9" key="1">
    <citation type="journal article" date="2012" name="J. Bacteriol.">
        <title>Complete Genome Sequence of Desulfurococcus fermentans, a Hyperthermophilic Cellulolytic Crenarchaeon Isolated from a Freshwater Hot Spring in Kamchatka, Russia.</title>
        <authorList>
            <person name="Susanti D."/>
            <person name="Johnson E.F."/>
            <person name="Rodriguez J.R."/>
            <person name="Anderson I."/>
            <person name="Perevalova A.A."/>
            <person name="Kyrpides N."/>
            <person name="Lucas S."/>
            <person name="Han J."/>
            <person name="Lapidus A."/>
            <person name="Cheng J.F."/>
            <person name="Goodwin L."/>
            <person name="Pitluck S."/>
            <person name="Mavrommatis K."/>
            <person name="Peters L."/>
            <person name="Land M.L."/>
            <person name="Hauser L."/>
            <person name="Gopalan V."/>
            <person name="Chan P.P."/>
            <person name="Lowe T.M."/>
            <person name="Atomi H."/>
            <person name="Bonch-Osmolovskaya E.A."/>
            <person name="Woyke T."/>
            <person name="Mukhopadhyay B."/>
        </authorList>
    </citation>
    <scope>NUCLEOTIDE SEQUENCE [LARGE SCALE GENOMIC DNA]</scope>
    <source>
        <strain evidence="8 9">DSM 16532</strain>
    </source>
</reference>
<evidence type="ECO:0000313" key="8">
    <source>
        <dbReference type="EMBL" id="AFL66374.1"/>
    </source>
</evidence>
<feature type="transmembrane region" description="Helical" evidence="6">
    <location>
        <begin position="191"/>
        <end position="218"/>
    </location>
</feature>
<evidence type="ECO:0000256" key="3">
    <source>
        <dbReference type="ARBA" id="ARBA00022692"/>
    </source>
</evidence>
<feature type="transmembrane region" description="Helical" evidence="6">
    <location>
        <begin position="522"/>
        <end position="546"/>
    </location>
</feature>
<comment type="subcellular location">
    <subcellularLocation>
        <location evidence="1">Cell membrane</location>
        <topology evidence="1">Multi-pass membrane protein</topology>
    </subcellularLocation>
</comment>
<proteinExistence type="predicted"/>
<keyword evidence="5 6" id="KW-0472">Membrane</keyword>
<evidence type="ECO:0000256" key="4">
    <source>
        <dbReference type="ARBA" id="ARBA00022989"/>
    </source>
</evidence>
<keyword evidence="9" id="KW-1185">Reference proteome</keyword>
<dbReference type="PANTHER" id="PTHR35402:SF2">
    <property type="entry name" value="FLAGELLA ACCESSORY PROTEIN J"/>
    <property type="match status" value="1"/>
</dbReference>
<evidence type="ECO:0000259" key="7">
    <source>
        <dbReference type="Pfam" id="PF00482"/>
    </source>
</evidence>
<feature type="transmembrane region" description="Helical" evidence="6">
    <location>
        <begin position="492"/>
        <end position="510"/>
    </location>
</feature>
<keyword evidence="4 6" id="KW-1133">Transmembrane helix</keyword>
<gene>
    <name evidence="8" type="ORF">Desfe_0470</name>
</gene>
<accession>I3XR00</accession>
<dbReference type="EMBL" id="CP003321">
    <property type="protein sequence ID" value="AFL66374.1"/>
    <property type="molecule type" value="Genomic_DNA"/>
</dbReference>
<feature type="transmembrane region" description="Helical" evidence="6">
    <location>
        <begin position="21"/>
        <end position="40"/>
    </location>
</feature>
<protein>
    <submittedName>
        <fullName evidence="8">Type II secretion system F domain protein</fullName>
    </submittedName>
</protein>
<keyword evidence="2" id="KW-1003">Cell membrane</keyword>
<feature type="transmembrane region" description="Helical" evidence="6">
    <location>
        <begin position="46"/>
        <end position="65"/>
    </location>
</feature>
<evidence type="ECO:0000256" key="6">
    <source>
        <dbReference type="SAM" id="Phobius"/>
    </source>
</evidence>
<organism evidence="8 9">
    <name type="scientific">Desulfurococcus amylolyticus DSM 16532</name>
    <dbReference type="NCBI Taxonomy" id="768672"/>
    <lineage>
        <taxon>Archaea</taxon>
        <taxon>Thermoproteota</taxon>
        <taxon>Thermoprotei</taxon>
        <taxon>Desulfurococcales</taxon>
        <taxon>Desulfurococcaceae</taxon>
        <taxon>Desulfurococcus</taxon>
    </lineage>
</organism>